<reference evidence="2 5" key="2">
    <citation type="submission" date="2020-12" db="EMBL/GenBank/DDBJ databases">
        <title>FDA dAtabase for Regulatory Grade micrObial Sequences (FDA-ARGOS): Supporting development and validation of Infectious Disease Dx tests.</title>
        <authorList>
            <person name="Sproer C."/>
            <person name="Gronow S."/>
            <person name="Severitt S."/>
            <person name="Schroder I."/>
            <person name="Tallon L."/>
            <person name="Sadzewicz L."/>
            <person name="Zhao X."/>
            <person name="Boylan J."/>
            <person name="Ott S."/>
            <person name="Bowen H."/>
            <person name="Vavikolanu K."/>
            <person name="Mehta A."/>
            <person name="Aluvathingal J."/>
            <person name="Nadendla S."/>
            <person name="Lowell S."/>
            <person name="Myers T."/>
            <person name="Yan Y."/>
            <person name="Sichtig H."/>
        </authorList>
    </citation>
    <scope>NUCLEOTIDE SEQUENCE [LARGE SCALE GENOMIC DNA]</scope>
    <source>
        <strain evidence="2 5">FDAARGOS_894</strain>
    </source>
</reference>
<reference evidence="3 4" key="1">
    <citation type="submission" date="2018-06" db="EMBL/GenBank/DDBJ databases">
        <authorList>
            <consortium name="Pathogen Informatics"/>
            <person name="Doyle S."/>
        </authorList>
    </citation>
    <scope>NUCLEOTIDE SEQUENCE [LARGE SCALE GENOMIC DNA]</scope>
    <source>
        <strain evidence="3 4">NCTC10288</strain>
    </source>
</reference>
<dbReference type="Proteomes" id="UP000594905">
    <property type="component" value="Chromosome"/>
</dbReference>
<accession>A0A2X4UNM4</accession>
<evidence type="ECO:0000313" key="4">
    <source>
        <dbReference type="Proteomes" id="UP000249264"/>
    </source>
</evidence>
<keyword evidence="1" id="KW-0472">Membrane</keyword>
<feature type="transmembrane region" description="Helical" evidence="1">
    <location>
        <begin position="486"/>
        <end position="505"/>
    </location>
</feature>
<feature type="transmembrane region" description="Helical" evidence="1">
    <location>
        <begin position="175"/>
        <end position="192"/>
    </location>
</feature>
<dbReference type="OrthoDB" id="3261041at2"/>
<dbReference type="GeneID" id="70782844"/>
<dbReference type="EMBL" id="CP065689">
    <property type="protein sequence ID" value="QPS59185.1"/>
    <property type="molecule type" value="Genomic_DNA"/>
</dbReference>
<evidence type="ECO:0000313" key="5">
    <source>
        <dbReference type="Proteomes" id="UP000594905"/>
    </source>
</evidence>
<keyword evidence="1" id="KW-0812">Transmembrane</keyword>
<evidence type="ECO:0000313" key="2">
    <source>
        <dbReference type="EMBL" id="QPS59185.1"/>
    </source>
</evidence>
<organism evidence="3 4">
    <name type="scientific">Corynebacterium minutissimum</name>
    <dbReference type="NCBI Taxonomy" id="38301"/>
    <lineage>
        <taxon>Bacteria</taxon>
        <taxon>Bacillati</taxon>
        <taxon>Actinomycetota</taxon>
        <taxon>Actinomycetes</taxon>
        <taxon>Mycobacteriales</taxon>
        <taxon>Corynebacteriaceae</taxon>
        <taxon>Corynebacterium</taxon>
    </lineage>
</organism>
<feature type="transmembrane region" description="Helical" evidence="1">
    <location>
        <begin position="309"/>
        <end position="328"/>
    </location>
</feature>
<gene>
    <name evidence="2" type="ORF">I6G51_09800</name>
    <name evidence="3" type="ORF">NCTC10288_00927</name>
</gene>
<sequence>MTSTLFRLHRTLWRRSVASNASSILTALLMALYGFGGLVSLLFMAWADIEQPGHGFQSLTLGVAGGMLIYVMLAIFMPAGENQLSPSTLGALPLTPQEVYPGLLWSSMLTTRAILSVLFSTIYAVAGTIILSLQGAGIYAVPFVLGMVVACLTTIVLGECVGFLGTAIANSEKSGAQAAVMIVLGLLVFGVLQLQSVLENLPSVGAMGSIAAWSPFGAAVGWALSLAAGHFVTALAQLLIALLTAAAVMWLWMHQVAQAMRNPDAGKNHAAEVTGEGVTAFEIGSWSYSSPAAMEFTRALRYIRRDKRLMGLLLAMPMFAVLVIYQLWRGDDFVAYFMLCFSAVMMSSALSNDYGFDGPSNWVSMVAPVPPRVILHARHLAHLVVPFVGYLVLALIVIIFAEDTQVAVLAVSASVGMFIATCAISMGLTVLNPYPLSEPGASRWNDKSGYSGAAFVAAFAGLLLSWMPVVPGIIVSWMAYDHGWPLVIGPLVSLLLPAAVYAVVWRSAGNYADTHAPEIYAKVDRYVS</sequence>
<keyword evidence="1" id="KW-1133">Transmembrane helix</keyword>
<feature type="transmembrane region" description="Helical" evidence="1">
    <location>
        <begin position="143"/>
        <end position="169"/>
    </location>
</feature>
<evidence type="ECO:0000313" key="3">
    <source>
        <dbReference type="EMBL" id="SQH99614.1"/>
    </source>
</evidence>
<feature type="transmembrane region" description="Helical" evidence="1">
    <location>
        <begin position="380"/>
        <end position="401"/>
    </location>
</feature>
<feature type="transmembrane region" description="Helical" evidence="1">
    <location>
        <begin position="452"/>
        <end position="480"/>
    </location>
</feature>
<dbReference type="STRING" id="38301.NX84_08755"/>
<dbReference type="RefSeq" id="WP_039675913.1">
    <property type="nucleotide sequence ID" value="NZ_CP065689.1"/>
</dbReference>
<feature type="transmembrane region" description="Helical" evidence="1">
    <location>
        <begin position="20"/>
        <end position="47"/>
    </location>
</feature>
<proteinExistence type="predicted"/>
<feature type="transmembrane region" description="Helical" evidence="1">
    <location>
        <begin position="113"/>
        <end position="131"/>
    </location>
</feature>
<dbReference type="KEGG" id="cmin:NCTC10288_00927"/>
<evidence type="ECO:0000256" key="1">
    <source>
        <dbReference type="SAM" id="Phobius"/>
    </source>
</evidence>
<dbReference type="EMBL" id="LS483460">
    <property type="protein sequence ID" value="SQH99614.1"/>
    <property type="molecule type" value="Genomic_DNA"/>
</dbReference>
<name>A0A2X4UNM4_9CORY</name>
<feature type="transmembrane region" description="Helical" evidence="1">
    <location>
        <begin position="407"/>
        <end position="431"/>
    </location>
</feature>
<protein>
    <submittedName>
        <fullName evidence="3">ABC transporter permease</fullName>
    </submittedName>
</protein>
<dbReference type="AlphaFoldDB" id="A0A2X4UNM4"/>
<feature type="transmembrane region" description="Helical" evidence="1">
    <location>
        <begin position="231"/>
        <end position="252"/>
    </location>
</feature>
<keyword evidence="5" id="KW-1185">Reference proteome</keyword>
<feature type="transmembrane region" description="Helical" evidence="1">
    <location>
        <begin position="59"/>
        <end position="79"/>
    </location>
</feature>
<dbReference type="Proteomes" id="UP000249264">
    <property type="component" value="Chromosome 1"/>
</dbReference>